<keyword evidence="1" id="KW-0175">Coiled coil</keyword>
<proteinExistence type="predicted"/>
<gene>
    <name evidence="3" type="ORF">RN90_02345</name>
</gene>
<keyword evidence="2" id="KW-1133">Transmembrane helix</keyword>
<evidence type="ECO:0000256" key="2">
    <source>
        <dbReference type="SAM" id="Phobius"/>
    </source>
</evidence>
<feature type="transmembrane region" description="Helical" evidence="2">
    <location>
        <begin position="168"/>
        <end position="190"/>
    </location>
</feature>
<organism evidence="3 4">
    <name type="scientific">Fusobacterium animalis</name>
    <dbReference type="NCBI Taxonomy" id="76859"/>
    <lineage>
        <taxon>Bacteria</taxon>
        <taxon>Fusobacteriati</taxon>
        <taxon>Fusobacteriota</taxon>
        <taxon>Fusobacteriia</taxon>
        <taxon>Fusobacteriales</taxon>
        <taxon>Fusobacteriaceae</taxon>
        <taxon>Fusobacterium</taxon>
    </lineage>
</organism>
<accession>A0A2B7YT87</accession>
<evidence type="ECO:0000313" key="4">
    <source>
        <dbReference type="Proteomes" id="UP000226179"/>
    </source>
</evidence>
<dbReference type="RefSeq" id="WP_158411315.1">
    <property type="nucleotide sequence ID" value="NZ_CP077150.1"/>
</dbReference>
<name>A0A2B7YT87_9FUSO</name>
<feature type="coiled-coil region" evidence="1">
    <location>
        <begin position="246"/>
        <end position="286"/>
    </location>
</feature>
<evidence type="ECO:0000256" key="1">
    <source>
        <dbReference type="SAM" id="Coils"/>
    </source>
</evidence>
<protein>
    <submittedName>
        <fullName evidence="3">Uncharacterized protein</fullName>
    </submittedName>
</protein>
<evidence type="ECO:0000313" key="3">
    <source>
        <dbReference type="EMBL" id="PGH24370.1"/>
    </source>
</evidence>
<keyword evidence="2" id="KW-0812">Transmembrane</keyword>
<keyword evidence="2" id="KW-0472">Membrane</keyword>
<dbReference type="AlphaFoldDB" id="A0A2B7YT87"/>
<reference evidence="3 4" key="1">
    <citation type="submission" date="2017-06" db="EMBL/GenBank/DDBJ databases">
        <title>Draft genome sequence of Fusobacterium nucleatum subsp. animalis KCOM 1280 (=ChDC F318).</title>
        <authorList>
            <person name="Kook J.-K."/>
            <person name="Park S.-N."/>
            <person name="Lim Y.K."/>
            <person name="Roh H."/>
        </authorList>
    </citation>
    <scope>NUCLEOTIDE SEQUENCE [LARGE SCALE GENOMIC DNA]</scope>
    <source>
        <strain evidence="4">KCOM 1280 ( ChDC F318)</strain>
    </source>
</reference>
<dbReference type="Proteomes" id="UP000226179">
    <property type="component" value="Unassembled WGS sequence"/>
</dbReference>
<dbReference type="EMBL" id="NJGJ01000001">
    <property type="protein sequence ID" value="PGH24370.1"/>
    <property type="molecule type" value="Genomic_DNA"/>
</dbReference>
<comment type="caution">
    <text evidence="3">The sequence shown here is derived from an EMBL/GenBank/DDBJ whole genome shotgun (WGS) entry which is preliminary data.</text>
</comment>
<feature type="transmembrane region" description="Helical" evidence="2">
    <location>
        <begin position="196"/>
        <end position="216"/>
    </location>
</feature>
<sequence length="291" mass="34171">MKGFNPGLSQKYQAKINEIQRNKENDTVIVKFTNNEKVTFELRDCKNAIIEYIDIVKEYQDEIVQYIRTPKNKSIDIEVANGKKGTFKIDESGEHMEEVVAFLKGVRYEKEYMKEDYDFGEYKIYLNEKYKMNEIEGIGVGGYFLIKKKQIKFDSFIKRLHNIESDEVLAFITGIVLNIIAEIIGVIPIIKIFKGLINLGAFISYILSIFLTIRNIKRDVSYKKKIGKNTIRVEVKYITYMSNEEVKRKEQLRKKLEREAKMYSKISSLQLEISSLRSQLENTRSMLNDMW</sequence>